<feature type="region of interest" description="Disordered" evidence="1">
    <location>
        <begin position="27"/>
        <end position="50"/>
    </location>
</feature>
<accession>A0A9J5XHI7</accession>
<dbReference type="Proteomes" id="UP000824120">
    <property type="component" value="Chromosome 9"/>
</dbReference>
<dbReference type="EMBL" id="JACXVP010000009">
    <property type="protein sequence ID" value="KAG5586614.1"/>
    <property type="molecule type" value="Genomic_DNA"/>
</dbReference>
<comment type="caution">
    <text evidence="2">The sequence shown here is derived from an EMBL/GenBank/DDBJ whole genome shotgun (WGS) entry which is preliminary data.</text>
</comment>
<name>A0A9J5XHI7_SOLCO</name>
<organism evidence="2 3">
    <name type="scientific">Solanum commersonii</name>
    <name type="common">Commerson's wild potato</name>
    <name type="synonym">Commerson's nightshade</name>
    <dbReference type="NCBI Taxonomy" id="4109"/>
    <lineage>
        <taxon>Eukaryota</taxon>
        <taxon>Viridiplantae</taxon>
        <taxon>Streptophyta</taxon>
        <taxon>Embryophyta</taxon>
        <taxon>Tracheophyta</taxon>
        <taxon>Spermatophyta</taxon>
        <taxon>Magnoliopsida</taxon>
        <taxon>eudicotyledons</taxon>
        <taxon>Gunneridae</taxon>
        <taxon>Pentapetalae</taxon>
        <taxon>asterids</taxon>
        <taxon>lamiids</taxon>
        <taxon>Solanales</taxon>
        <taxon>Solanaceae</taxon>
        <taxon>Solanoideae</taxon>
        <taxon>Solaneae</taxon>
        <taxon>Solanum</taxon>
    </lineage>
</organism>
<protein>
    <submittedName>
        <fullName evidence="2">Uncharacterized protein</fullName>
    </submittedName>
</protein>
<dbReference type="AlphaFoldDB" id="A0A9J5XHI7"/>
<evidence type="ECO:0000313" key="3">
    <source>
        <dbReference type="Proteomes" id="UP000824120"/>
    </source>
</evidence>
<evidence type="ECO:0000256" key="1">
    <source>
        <dbReference type="SAM" id="MobiDB-lite"/>
    </source>
</evidence>
<keyword evidence="3" id="KW-1185">Reference proteome</keyword>
<dbReference type="OrthoDB" id="1706811at2759"/>
<reference evidence="2 3" key="1">
    <citation type="submission" date="2020-09" db="EMBL/GenBank/DDBJ databases">
        <title>De no assembly of potato wild relative species, Solanum commersonii.</title>
        <authorList>
            <person name="Cho K."/>
        </authorList>
    </citation>
    <scope>NUCLEOTIDE SEQUENCE [LARGE SCALE GENOMIC DNA]</scope>
    <source>
        <strain evidence="2">LZ3.2</strain>
        <tissue evidence="2">Leaf</tissue>
    </source>
</reference>
<gene>
    <name evidence="2" type="ORF">H5410_047048</name>
</gene>
<proteinExistence type="predicted"/>
<sequence>MWLHTRNVYQQSNLAREFEVEHNIAEYTQGDKNSEHDQISGRNMSMAGLKEVLGERQRTRIV</sequence>
<evidence type="ECO:0000313" key="2">
    <source>
        <dbReference type="EMBL" id="KAG5586614.1"/>
    </source>
</evidence>